<protein>
    <submittedName>
        <fullName evidence="2">Transmembrane protein 252</fullName>
    </submittedName>
</protein>
<dbReference type="RefSeq" id="XP_018098375.1">
    <property type="nucleotide sequence ID" value="XM_018242886.2"/>
</dbReference>
<gene>
    <name evidence="2 3" type="primary">tmem252.S</name>
</gene>
<dbReference type="Proteomes" id="UP000186698">
    <property type="component" value="Chromosome 1S"/>
</dbReference>
<reference evidence="2" key="1">
    <citation type="submission" date="2025-08" db="UniProtKB">
        <authorList>
            <consortium name="RefSeq"/>
        </authorList>
    </citation>
    <scope>IDENTIFICATION</scope>
    <source>
        <strain evidence="2">J_2021</strain>
        <tissue evidence="2">Erythrocytes</tissue>
    </source>
</reference>
<dbReference type="OMA" id="CHSMKSK"/>
<evidence type="ECO:0000313" key="3">
    <source>
        <dbReference type="Xenbase" id="XB-GENE-17346553"/>
    </source>
</evidence>
<dbReference type="Xenbase" id="XB-GENE-17346553">
    <property type="gene designation" value="tmem252.S"/>
</dbReference>
<dbReference type="InterPro" id="IPR031363">
    <property type="entry name" value="TMEM252"/>
</dbReference>
<dbReference type="AlphaFoldDB" id="A0A1L8HP33"/>
<dbReference type="KEGG" id="xla:108706392"/>
<dbReference type="PANTHER" id="PTHR35682">
    <property type="entry name" value="TRANSMEMBRANE PROTEIN 252"/>
    <property type="match status" value="1"/>
</dbReference>
<keyword evidence="1" id="KW-1185">Reference proteome</keyword>
<evidence type="ECO:0000313" key="2">
    <source>
        <dbReference type="RefSeq" id="XP_018098375.1"/>
    </source>
</evidence>
<dbReference type="PANTHER" id="PTHR35682:SF1">
    <property type="entry name" value="TRANSMEMBRANE PROTEIN 252"/>
    <property type="match status" value="1"/>
</dbReference>
<accession>A0A1L8HP33</accession>
<dbReference type="Pfam" id="PF15664">
    <property type="entry name" value="TMEM252"/>
    <property type="match status" value="1"/>
</dbReference>
<organism evidence="1 2">
    <name type="scientific">Xenopus laevis</name>
    <name type="common">African clawed frog</name>
    <dbReference type="NCBI Taxonomy" id="8355"/>
    <lineage>
        <taxon>Eukaryota</taxon>
        <taxon>Metazoa</taxon>
        <taxon>Chordata</taxon>
        <taxon>Craniata</taxon>
        <taxon>Vertebrata</taxon>
        <taxon>Euteleostomi</taxon>
        <taxon>Amphibia</taxon>
        <taxon>Batrachia</taxon>
        <taxon>Anura</taxon>
        <taxon>Pipoidea</taxon>
        <taxon>Pipidae</taxon>
        <taxon>Xenopodinae</taxon>
        <taxon>Xenopus</taxon>
        <taxon>Xenopus</taxon>
    </lineage>
</organism>
<dbReference type="PaxDb" id="8355-A0A1L8HP33"/>
<keyword evidence="2" id="KW-0472">Membrane</keyword>
<dbReference type="OrthoDB" id="9896070at2759"/>
<sequence>MKMKKSIYTVLRFSFLITGFSLVCLGAFYISSSYVCDCKSEIILAYFLLPIGFILLLAGIFWSTYHEANHKSLFHSMIRRIHTQQEVHVETVDRPDFYPPSYESVINEIRRQPDSSGELRVLEEGLNIPPPLYTESAVDIADEVYTCDDSPPSYEASVQLSNVESNSEREPGSVSVDNLETCD</sequence>
<dbReference type="AGR" id="Xenbase:XB-GENE-17346553"/>
<proteinExistence type="predicted"/>
<keyword evidence="2" id="KW-0812">Transmembrane</keyword>
<evidence type="ECO:0000313" key="1">
    <source>
        <dbReference type="Proteomes" id="UP000186698"/>
    </source>
</evidence>
<dbReference type="CTD" id="108706392"/>
<name>A0A1L8HP33_XENLA</name>
<dbReference type="GeneID" id="108706392"/>
<dbReference type="Bgee" id="108706392">
    <property type="expression patterns" value="Expressed in kidney and 2 other cell types or tissues"/>
</dbReference>